<evidence type="ECO:0000256" key="6">
    <source>
        <dbReference type="ARBA" id="ARBA00056190"/>
    </source>
</evidence>
<dbReference type="OrthoDB" id="269518at2759"/>
<feature type="domain" description="UBC core" evidence="10">
    <location>
        <begin position="1"/>
        <end position="148"/>
    </location>
</feature>
<feature type="non-terminal residue" evidence="11">
    <location>
        <position position="1"/>
    </location>
</feature>
<dbReference type="PROSITE" id="PS00183">
    <property type="entry name" value="UBC_1"/>
    <property type="match status" value="1"/>
</dbReference>
<dbReference type="GO" id="GO:0006511">
    <property type="term" value="P:ubiquitin-dependent protein catabolic process"/>
    <property type="evidence" value="ECO:0007669"/>
    <property type="project" value="UniProtKB-ARBA"/>
</dbReference>
<organism evidence="11 12">
    <name type="scientific">Rhododendron williamsianum</name>
    <dbReference type="NCBI Taxonomy" id="262921"/>
    <lineage>
        <taxon>Eukaryota</taxon>
        <taxon>Viridiplantae</taxon>
        <taxon>Streptophyta</taxon>
        <taxon>Embryophyta</taxon>
        <taxon>Tracheophyta</taxon>
        <taxon>Spermatophyta</taxon>
        <taxon>Magnoliopsida</taxon>
        <taxon>eudicotyledons</taxon>
        <taxon>Gunneridae</taxon>
        <taxon>Pentapetalae</taxon>
        <taxon>asterids</taxon>
        <taxon>Ericales</taxon>
        <taxon>Ericaceae</taxon>
        <taxon>Ericoideae</taxon>
        <taxon>Rhodoreae</taxon>
        <taxon>Rhododendron</taxon>
    </lineage>
</organism>
<feature type="active site" description="Glycyl thioester intermediate" evidence="7">
    <location>
        <position position="85"/>
    </location>
</feature>
<keyword evidence="4 8" id="KW-0833">Ubl conjugation pathway</keyword>
<keyword evidence="3 8" id="KW-0547">Nucleotide-binding</keyword>
<dbReference type="InterPro" id="IPR000608">
    <property type="entry name" value="UBC"/>
</dbReference>
<dbReference type="FunFam" id="3.10.110.10:FF:000024">
    <property type="entry name" value="Ubiquitin-conjugating enzyme 5, E2"/>
    <property type="match status" value="1"/>
</dbReference>
<evidence type="ECO:0000256" key="5">
    <source>
        <dbReference type="ARBA" id="ARBA00022840"/>
    </source>
</evidence>
<dbReference type="Pfam" id="PF00179">
    <property type="entry name" value="UQ_con"/>
    <property type="match status" value="1"/>
</dbReference>
<comment type="similarity">
    <text evidence="8">Belongs to the ubiquitin-conjugating enzyme family.</text>
</comment>
<accession>A0A6A4KN55</accession>
<evidence type="ECO:0000259" key="10">
    <source>
        <dbReference type="PROSITE" id="PS50127"/>
    </source>
</evidence>
<dbReference type="PROSITE" id="PS50127">
    <property type="entry name" value="UBC_2"/>
    <property type="match status" value="1"/>
</dbReference>
<evidence type="ECO:0000256" key="7">
    <source>
        <dbReference type="PROSITE-ProRule" id="PRU10133"/>
    </source>
</evidence>
<keyword evidence="12" id="KW-1185">Reference proteome</keyword>
<evidence type="ECO:0000256" key="3">
    <source>
        <dbReference type="ARBA" id="ARBA00022741"/>
    </source>
</evidence>
<dbReference type="GO" id="GO:0061631">
    <property type="term" value="F:ubiquitin conjugating enzyme activity"/>
    <property type="evidence" value="ECO:0007669"/>
    <property type="project" value="UniProtKB-EC"/>
</dbReference>
<dbReference type="InterPro" id="IPR023313">
    <property type="entry name" value="UBQ-conjugating_AS"/>
</dbReference>
<evidence type="ECO:0000256" key="2">
    <source>
        <dbReference type="ARBA" id="ARBA00022679"/>
    </source>
</evidence>
<dbReference type="GO" id="GO:0005524">
    <property type="term" value="F:ATP binding"/>
    <property type="evidence" value="ECO:0007669"/>
    <property type="project" value="UniProtKB-UniRule"/>
</dbReference>
<dbReference type="EC" id="2.3.2.23" evidence="1"/>
<evidence type="ECO:0000313" key="12">
    <source>
        <dbReference type="Proteomes" id="UP000428333"/>
    </source>
</evidence>
<sequence length="208" mass="23561">MSSPSKRRDMDVMKLMMSDYAVEPINDGISEFNVEFHGPKESLYEGGVWKIRVELPDAYPYKSPSVGFLNKIFHPNVDELSGSICLDVINQSWSPMFDLLNVFEVFLPQLLLYPNPSDPLNGDAASLMMKDQKQYEQKVKAWVEVTGYNDKCHSDFLFVTIEYCDRYAKKENITSTLTDESDEEISDEDVSDGRSLSSEDDVAGNADP</sequence>
<name>A0A6A4KN55_9ERIC</name>
<keyword evidence="2" id="KW-0808">Transferase</keyword>
<feature type="compositionally biased region" description="Acidic residues" evidence="9">
    <location>
        <begin position="179"/>
        <end position="190"/>
    </location>
</feature>
<dbReference type="Proteomes" id="UP000428333">
    <property type="component" value="Linkage Group LG11"/>
</dbReference>
<feature type="region of interest" description="Disordered" evidence="9">
    <location>
        <begin position="175"/>
        <end position="208"/>
    </location>
</feature>
<dbReference type="InterPro" id="IPR016135">
    <property type="entry name" value="UBQ-conjugating_enzyme/RWD"/>
</dbReference>
<keyword evidence="5 8" id="KW-0067">ATP-binding</keyword>
<dbReference type="SMART" id="SM00212">
    <property type="entry name" value="UBCc"/>
    <property type="match status" value="1"/>
</dbReference>
<dbReference type="SUPFAM" id="SSF54495">
    <property type="entry name" value="UBC-like"/>
    <property type="match status" value="1"/>
</dbReference>
<evidence type="ECO:0000256" key="4">
    <source>
        <dbReference type="ARBA" id="ARBA00022786"/>
    </source>
</evidence>
<dbReference type="EMBL" id="QEFC01003192">
    <property type="protein sequence ID" value="KAE9449156.1"/>
    <property type="molecule type" value="Genomic_DNA"/>
</dbReference>
<comment type="caution">
    <text evidence="11">The sequence shown here is derived from an EMBL/GenBank/DDBJ whole genome shotgun (WGS) entry which is preliminary data.</text>
</comment>
<dbReference type="AlphaFoldDB" id="A0A6A4KN55"/>
<evidence type="ECO:0000256" key="1">
    <source>
        <dbReference type="ARBA" id="ARBA00012486"/>
    </source>
</evidence>
<dbReference type="PANTHER" id="PTHR24068">
    <property type="entry name" value="UBIQUITIN-CONJUGATING ENZYME E2"/>
    <property type="match status" value="1"/>
</dbReference>
<evidence type="ECO:0000313" key="11">
    <source>
        <dbReference type="EMBL" id="KAE9449156.1"/>
    </source>
</evidence>
<evidence type="ECO:0000256" key="8">
    <source>
        <dbReference type="RuleBase" id="RU362109"/>
    </source>
</evidence>
<dbReference type="CDD" id="cd23797">
    <property type="entry name" value="UBCc_UBE2H"/>
    <property type="match status" value="1"/>
</dbReference>
<gene>
    <name evidence="11" type="ORF">C3L33_18944</name>
</gene>
<evidence type="ECO:0000256" key="9">
    <source>
        <dbReference type="SAM" id="MobiDB-lite"/>
    </source>
</evidence>
<protein>
    <recommendedName>
        <fullName evidence="1">E2 ubiquitin-conjugating enzyme</fullName>
        <ecNumber evidence="1">2.3.2.23</ecNumber>
    </recommendedName>
</protein>
<comment type="function">
    <text evidence="6">Accepts the ubiquitin from the E1 complex and catalyzes its covalent attachment to other proteins.</text>
</comment>
<proteinExistence type="inferred from homology"/>
<dbReference type="Gene3D" id="3.10.110.10">
    <property type="entry name" value="Ubiquitin Conjugating Enzyme"/>
    <property type="match status" value="1"/>
</dbReference>
<reference evidence="11 12" key="1">
    <citation type="journal article" date="2019" name="Genome Biol. Evol.">
        <title>The Rhododendron genome and chromosomal organization provide insight into shared whole-genome duplications across the heath family (Ericaceae).</title>
        <authorList>
            <person name="Soza V.L."/>
            <person name="Lindsley D."/>
            <person name="Waalkes A."/>
            <person name="Ramage E."/>
            <person name="Patwardhan R.P."/>
            <person name="Burton J.N."/>
            <person name="Adey A."/>
            <person name="Kumar A."/>
            <person name="Qiu R."/>
            <person name="Shendure J."/>
            <person name="Hall B."/>
        </authorList>
    </citation>
    <scope>NUCLEOTIDE SEQUENCE [LARGE SCALE GENOMIC DNA]</scope>
    <source>
        <strain evidence="11">RSF 1966-606</strain>
    </source>
</reference>